<feature type="compositionally biased region" description="Low complexity" evidence="1">
    <location>
        <begin position="66"/>
        <end position="101"/>
    </location>
</feature>
<proteinExistence type="predicted"/>
<gene>
    <name evidence="2" type="ORF">F503_02014</name>
</gene>
<dbReference type="eggNOG" id="ENOG502S06P">
    <property type="taxonomic scope" value="Eukaryota"/>
</dbReference>
<dbReference type="VEuPathDB" id="FungiDB:F503_02014"/>
<dbReference type="EMBL" id="KE148169">
    <property type="protein sequence ID" value="EPE03276.1"/>
    <property type="molecule type" value="Genomic_DNA"/>
</dbReference>
<dbReference type="STRING" id="1262450.S3BV36"/>
<evidence type="ECO:0000256" key="1">
    <source>
        <dbReference type="SAM" id="MobiDB-lite"/>
    </source>
</evidence>
<organism evidence="2 3">
    <name type="scientific">Ophiostoma piceae (strain UAMH 11346)</name>
    <name type="common">Sap stain fungus</name>
    <dbReference type="NCBI Taxonomy" id="1262450"/>
    <lineage>
        <taxon>Eukaryota</taxon>
        <taxon>Fungi</taxon>
        <taxon>Dikarya</taxon>
        <taxon>Ascomycota</taxon>
        <taxon>Pezizomycotina</taxon>
        <taxon>Sordariomycetes</taxon>
        <taxon>Sordariomycetidae</taxon>
        <taxon>Ophiostomatales</taxon>
        <taxon>Ophiostomataceae</taxon>
        <taxon>Ophiostoma</taxon>
    </lineage>
</organism>
<sequence>MMVPSAIEESQRISRQPLPTASPVVDTMPSLLMSALPASIQSRIPKIPSIRRTVSTQPIFSRSEAISTSSLTSNISSPALTASPPSSTCSSPPSSRPSTAAGMHSRTSSGKDTIDLGLVVAAAPRPATVEQLPSDVNWKYAQNGYRNLQNALREAGDPDRLPELERQIYVESIAYLLRGLPTDLQDAELSQLRNAAPEGLLSVPGPFPSSSLTLEQQLALQQHGLGIYGPLPPGSGSLSSSGPPRNVYYKTRSLPHVATHWLVTQIYALILVLIPVVTDLMRRAIEIERKYHVPEAVLSFATALILALYRNAAELYVAVCNMGDGSVGRALDDGTTYLTTGVASGFREAVLDVARGQR</sequence>
<dbReference type="AlphaFoldDB" id="S3BV36"/>
<feature type="region of interest" description="Disordered" evidence="1">
    <location>
        <begin position="66"/>
        <end position="110"/>
    </location>
</feature>
<dbReference type="Proteomes" id="UP000016923">
    <property type="component" value="Unassembled WGS sequence"/>
</dbReference>
<feature type="region of interest" description="Disordered" evidence="1">
    <location>
        <begin position="1"/>
        <end position="24"/>
    </location>
</feature>
<reference evidence="2 3" key="1">
    <citation type="journal article" date="2013" name="BMC Genomics">
        <title>The genome and transcriptome of the pine saprophyte Ophiostoma piceae, and a comparison with the bark beetle-associated pine pathogen Grosmannia clavigera.</title>
        <authorList>
            <person name="Haridas S."/>
            <person name="Wang Y."/>
            <person name="Lim L."/>
            <person name="Massoumi Alamouti S."/>
            <person name="Jackman S."/>
            <person name="Docking R."/>
            <person name="Robertson G."/>
            <person name="Birol I."/>
            <person name="Bohlmann J."/>
            <person name="Breuil C."/>
        </authorList>
    </citation>
    <scope>NUCLEOTIDE SEQUENCE [LARGE SCALE GENOMIC DNA]</scope>
    <source>
        <strain evidence="2 3">UAMH 11346</strain>
    </source>
</reference>
<dbReference type="OMA" id="CQMNDGM"/>
<dbReference type="OrthoDB" id="5220781at2759"/>
<accession>S3BV36</accession>
<protein>
    <submittedName>
        <fullName evidence="2">Uncharacterized protein</fullName>
    </submittedName>
</protein>
<keyword evidence="3" id="KW-1185">Reference proteome</keyword>
<dbReference type="HOGENOM" id="CLU_071891_0_0_1"/>
<evidence type="ECO:0000313" key="3">
    <source>
        <dbReference type="Proteomes" id="UP000016923"/>
    </source>
</evidence>
<name>S3BV36_OPHP1</name>
<evidence type="ECO:0000313" key="2">
    <source>
        <dbReference type="EMBL" id="EPE03276.1"/>
    </source>
</evidence>